<proteinExistence type="predicted"/>
<dbReference type="EMBL" id="GGEC01054155">
    <property type="protein sequence ID" value="MBX34639.1"/>
    <property type="molecule type" value="Transcribed_RNA"/>
</dbReference>
<protein>
    <submittedName>
        <fullName evidence="1">Uncharacterized protein</fullName>
    </submittedName>
</protein>
<organism evidence="1">
    <name type="scientific">Rhizophora mucronata</name>
    <name type="common">Asiatic mangrove</name>
    <dbReference type="NCBI Taxonomy" id="61149"/>
    <lineage>
        <taxon>Eukaryota</taxon>
        <taxon>Viridiplantae</taxon>
        <taxon>Streptophyta</taxon>
        <taxon>Embryophyta</taxon>
        <taxon>Tracheophyta</taxon>
        <taxon>Spermatophyta</taxon>
        <taxon>Magnoliopsida</taxon>
        <taxon>eudicotyledons</taxon>
        <taxon>Gunneridae</taxon>
        <taxon>Pentapetalae</taxon>
        <taxon>rosids</taxon>
        <taxon>fabids</taxon>
        <taxon>Malpighiales</taxon>
        <taxon>Rhizophoraceae</taxon>
        <taxon>Rhizophora</taxon>
    </lineage>
</organism>
<accession>A0A2P2MWN4</accession>
<evidence type="ECO:0000313" key="1">
    <source>
        <dbReference type="EMBL" id="MBX34639.1"/>
    </source>
</evidence>
<name>A0A2P2MWN4_RHIMU</name>
<reference evidence="1" key="1">
    <citation type="submission" date="2018-02" db="EMBL/GenBank/DDBJ databases">
        <title>Rhizophora mucronata_Transcriptome.</title>
        <authorList>
            <person name="Meera S.P."/>
            <person name="Sreeshan A."/>
            <person name="Augustine A."/>
        </authorList>
    </citation>
    <scope>NUCLEOTIDE SEQUENCE</scope>
    <source>
        <tissue evidence="1">Leaf</tissue>
    </source>
</reference>
<dbReference type="AlphaFoldDB" id="A0A2P2MWN4"/>
<sequence length="19" mass="2161">MSKDRPKIAHTPNIRIGEP</sequence>